<reference evidence="1 2" key="2">
    <citation type="journal article" date="2022" name="Mol. Ecol. Resour.">
        <title>The genomes of chicory, endive, great burdock and yacon provide insights into Asteraceae paleo-polyploidization history and plant inulin production.</title>
        <authorList>
            <person name="Fan W."/>
            <person name="Wang S."/>
            <person name="Wang H."/>
            <person name="Wang A."/>
            <person name="Jiang F."/>
            <person name="Liu H."/>
            <person name="Zhao H."/>
            <person name="Xu D."/>
            <person name="Zhang Y."/>
        </authorList>
    </citation>
    <scope>NUCLEOTIDE SEQUENCE [LARGE SCALE GENOMIC DNA]</scope>
    <source>
        <strain evidence="2">cv. Punajuju</strain>
        <tissue evidence="1">Leaves</tissue>
    </source>
</reference>
<name>A0ACB9EZP2_CICIN</name>
<dbReference type="Proteomes" id="UP001055811">
    <property type="component" value="Linkage Group LG03"/>
</dbReference>
<sequence>MALKGAVRLFRGSNGSTKDRALVCDNRIIQYEIKACGAVWHQVKVYSATTPLASILGVRNNGLLLVEEVEGSSDPNPLSLAHSFK</sequence>
<accession>A0ACB9EZP2</accession>
<evidence type="ECO:0000313" key="1">
    <source>
        <dbReference type="EMBL" id="KAI3764155.1"/>
    </source>
</evidence>
<keyword evidence="2" id="KW-1185">Reference proteome</keyword>
<comment type="caution">
    <text evidence="1">The sequence shown here is derived from an EMBL/GenBank/DDBJ whole genome shotgun (WGS) entry which is preliminary data.</text>
</comment>
<protein>
    <submittedName>
        <fullName evidence="1">Uncharacterized protein</fullName>
    </submittedName>
</protein>
<proteinExistence type="predicted"/>
<organism evidence="1 2">
    <name type="scientific">Cichorium intybus</name>
    <name type="common">Chicory</name>
    <dbReference type="NCBI Taxonomy" id="13427"/>
    <lineage>
        <taxon>Eukaryota</taxon>
        <taxon>Viridiplantae</taxon>
        <taxon>Streptophyta</taxon>
        <taxon>Embryophyta</taxon>
        <taxon>Tracheophyta</taxon>
        <taxon>Spermatophyta</taxon>
        <taxon>Magnoliopsida</taxon>
        <taxon>eudicotyledons</taxon>
        <taxon>Gunneridae</taxon>
        <taxon>Pentapetalae</taxon>
        <taxon>asterids</taxon>
        <taxon>campanulids</taxon>
        <taxon>Asterales</taxon>
        <taxon>Asteraceae</taxon>
        <taxon>Cichorioideae</taxon>
        <taxon>Cichorieae</taxon>
        <taxon>Cichoriinae</taxon>
        <taxon>Cichorium</taxon>
    </lineage>
</organism>
<dbReference type="EMBL" id="CM042011">
    <property type="protein sequence ID" value="KAI3764155.1"/>
    <property type="molecule type" value="Genomic_DNA"/>
</dbReference>
<gene>
    <name evidence="1" type="ORF">L2E82_14158</name>
</gene>
<reference evidence="2" key="1">
    <citation type="journal article" date="2022" name="Mol. Ecol. Resour.">
        <title>The genomes of chicory, endive, great burdock and yacon provide insights into Asteraceae palaeo-polyploidization history and plant inulin production.</title>
        <authorList>
            <person name="Fan W."/>
            <person name="Wang S."/>
            <person name="Wang H."/>
            <person name="Wang A."/>
            <person name="Jiang F."/>
            <person name="Liu H."/>
            <person name="Zhao H."/>
            <person name="Xu D."/>
            <person name="Zhang Y."/>
        </authorList>
    </citation>
    <scope>NUCLEOTIDE SEQUENCE [LARGE SCALE GENOMIC DNA]</scope>
    <source>
        <strain evidence="2">cv. Punajuju</strain>
    </source>
</reference>
<evidence type="ECO:0000313" key="2">
    <source>
        <dbReference type="Proteomes" id="UP001055811"/>
    </source>
</evidence>